<organism evidence="5 6">
    <name type="scientific">Maribrevibacterium harenarium</name>
    <dbReference type="NCBI Taxonomy" id="2589817"/>
    <lineage>
        <taxon>Bacteria</taxon>
        <taxon>Pseudomonadati</taxon>
        <taxon>Pseudomonadota</taxon>
        <taxon>Gammaproteobacteria</taxon>
        <taxon>Oceanospirillales</taxon>
        <taxon>Oceanospirillaceae</taxon>
        <taxon>Maribrevibacterium</taxon>
    </lineage>
</organism>
<dbReference type="OrthoDB" id="9787483at2"/>
<dbReference type="NCBIfam" id="TIGR03012">
    <property type="entry name" value="sulf_tusD_dsrE"/>
    <property type="match status" value="1"/>
</dbReference>
<dbReference type="GO" id="GO:1990228">
    <property type="term" value="C:sulfurtransferase complex"/>
    <property type="evidence" value="ECO:0007669"/>
    <property type="project" value="TreeGrafter"/>
</dbReference>
<name>A0A501WIX5_9GAMM</name>
<dbReference type="Pfam" id="PF02635">
    <property type="entry name" value="DsrE"/>
    <property type="match status" value="1"/>
</dbReference>
<evidence type="ECO:0000256" key="4">
    <source>
        <dbReference type="ARBA" id="ARBA00022679"/>
    </source>
</evidence>
<sequence length="131" mass="14458">MKFALLVTGGPFQSKSCHSALSFAKAIIAHPDHELIGVFFYEDAVLVANQLSNPPRDEMNITHSWQQLAQTSGVELKVCIAAAIRRGILNEAEATRHEQAHHNLASGFTLEGLGTLIELEQQADRLVRFRP</sequence>
<comment type="similarity">
    <text evidence="2">Belongs to the DsrE/TusD family.</text>
</comment>
<evidence type="ECO:0000256" key="2">
    <source>
        <dbReference type="ARBA" id="ARBA00007067"/>
    </source>
</evidence>
<evidence type="ECO:0000256" key="1">
    <source>
        <dbReference type="ARBA" id="ARBA00004496"/>
    </source>
</evidence>
<comment type="subcellular location">
    <subcellularLocation>
        <location evidence="1">Cytoplasm</location>
    </subcellularLocation>
</comment>
<dbReference type="GO" id="GO:0097163">
    <property type="term" value="F:sulfur carrier activity"/>
    <property type="evidence" value="ECO:0007669"/>
    <property type="project" value="TreeGrafter"/>
</dbReference>
<dbReference type="EMBL" id="VFRR01000025">
    <property type="protein sequence ID" value="TPE49308.1"/>
    <property type="molecule type" value="Genomic_DNA"/>
</dbReference>
<dbReference type="PANTHER" id="PTHR34874">
    <property type="entry name" value="PROTEIN YCHN"/>
    <property type="match status" value="1"/>
</dbReference>
<dbReference type="EC" id="2.8.1.-" evidence="5"/>
<gene>
    <name evidence="5" type="primary">tusD</name>
    <name evidence="5" type="ORF">FJM67_12020</name>
</gene>
<reference evidence="5 6" key="1">
    <citation type="submission" date="2019-06" db="EMBL/GenBank/DDBJ databases">
        <title>A novel bacterium of genus Marinomonas, isolated from coastal sand.</title>
        <authorList>
            <person name="Huang H."/>
            <person name="Mo K."/>
            <person name="Hu Y."/>
        </authorList>
    </citation>
    <scope>NUCLEOTIDE SEQUENCE [LARGE SCALE GENOMIC DNA]</scope>
    <source>
        <strain evidence="5 6">HB171799</strain>
    </source>
</reference>
<keyword evidence="6" id="KW-1185">Reference proteome</keyword>
<comment type="caution">
    <text evidence="5">The sequence shown here is derived from an EMBL/GenBank/DDBJ whole genome shotgun (WGS) entry which is preliminary data.</text>
</comment>
<proteinExistence type="inferred from homology"/>
<dbReference type="Proteomes" id="UP000315901">
    <property type="component" value="Unassembled WGS sequence"/>
</dbReference>
<dbReference type="AlphaFoldDB" id="A0A501WIX5"/>
<keyword evidence="4 5" id="KW-0808">Transferase</keyword>
<keyword evidence="3" id="KW-0963">Cytoplasm</keyword>
<evidence type="ECO:0000313" key="6">
    <source>
        <dbReference type="Proteomes" id="UP000315901"/>
    </source>
</evidence>
<dbReference type="SUPFAM" id="SSF75169">
    <property type="entry name" value="DsrEFH-like"/>
    <property type="match status" value="1"/>
</dbReference>
<dbReference type="InterPro" id="IPR027396">
    <property type="entry name" value="DsrEFH-like"/>
</dbReference>
<accession>A0A501WIX5</accession>
<dbReference type="InterPro" id="IPR017463">
    <property type="entry name" value="Sulphur_relay_TusD/DsrE"/>
</dbReference>
<dbReference type="InterPro" id="IPR003787">
    <property type="entry name" value="Sulphur_relay_DsrE/F-like"/>
</dbReference>
<dbReference type="GO" id="GO:0016783">
    <property type="term" value="F:sulfurtransferase activity"/>
    <property type="evidence" value="ECO:0007669"/>
    <property type="project" value="InterPro"/>
</dbReference>
<dbReference type="RefSeq" id="WP_140589602.1">
    <property type="nucleotide sequence ID" value="NZ_VFRR01000025.1"/>
</dbReference>
<evidence type="ECO:0000256" key="3">
    <source>
        <dbReference type="ARBA" id="ARBA00022490"/>
    </source>
</evidence>
<evidence type="ECO:0000313" key="5">
    <source>
        <dbReference type="EMBL" id="TPE49308.1"/>
    </source>
</evidence>
<dbReference type="PANTHER" id="PTHR34874:SF3">
    <property type="entry name" value="SULFURTRANSFERASE TUSD"/>
    <property type="match status" value="1"/>
</dbReference>
<dbReference type="Gene3D" id="3.40.1260.10">
    <property type="entry name" value="DsrEFH-like"/>
    <property type="match status" value="1"/>
</dbReference>
<protein>
    <submittedName>
        <fullName evidence="5">Sulfurtransferase complex subunit TusD</fullName>
        <ecNumber evidence="5">2.8.1.-</ecNumber>
    </submittedName>
</protein>
<dbReference type="GO" id="GO:0002143">
    <property type="term" value="P:tRNA wobble position uridine thiolation"/>
    <property type="evidence" value="ECO:0007669"/>
    <property type="project" value="TreeGrafter"/>
</dbReference>
<dbReference type="NCBIfam" id="NF001237">
    <property type="entry name" value="PRK00207.1"/>
    <property type="match status" value="1"/>
</dbReference>
<dbReference type="FunFam" id="3.40.1260.10:FF:000001">
    <property type="entry name" value="Sulfurtransferase TusD"/>
    <property type="match status" value="1"/>
</dbReference>